<dbReference type="RefSeq" id="XP_009529204.1">
    <property type="nucleotide sequence ID" value="XM_009530909.1"/>
</dbReference>
<reference evidence="1 2" key="1">
    <citation type="journal article" date="2006" name="Science">
        <title>Phytophthora genome sequences uncover evolutionary origins and mechanisms of pathogenesis.</title>
        <authorList>
            <person name="Tyler B.M."/>
            <person name="Tripathy S."/>
            <person name="Zhang X."/>
            <person name="Dehal P."/>
            <person name="Jiang R.H."/>
            <person name="Aerts A."/>
            <person name="Arredondo F.D."/>
            <person name="Baxter L."/>
            <person name="Bensasson D."/>
            <person name="Beynon J.L."/>
            <person name="Chapman J."/>
            <person name="Damasceno C.M."/>
            <person name="Dorrance A.E."/>
            <person name="Dou D."/>
            <person name="Dickerman A.W."/>
            <person name="Dubchak I.L."/>
            <person name="Garbelotto M."/>
            <person name="Gijzen M."/>
            <person name="Gordon S.G."/>
            <person name="Govers F."/>
            <person name="Grunwald N.J."/>
            <person name="Huang W."/>
            <person name="Ivors K.L."/>
            <person name="Jones R.W."/>
            <person name="Kamoun S."/>
            <person name="Krampis K."/>
            <person name="Lamour K.H."/>
            <person name="Lee M.K."/>
            <person name="McDonald W.H."/>
            <person name="Medina M."/>
            <person name="Meijer H.J."/>
            <person name="Nordberg E.K."/>
            <person name="Maclean D.J."/>
            <person name="Ospina-Giraldo M.D."/>
            <person name="Morris P.F."/>
            <person name="Phuntumart V."/>
            <person name="Putnam N.H."/>
            <person name="Rash S."/>
            <person name="Rose J.K."/>
            <person name="Sakihama Y."/>
            <person name="Salamov A.A."/>
            <person name="Savidor A."/>
            <person name="Scheuring C.F."/>
            <person name="Smith B.M."/>
            <person name="Sobral B.W."/>
            <person name="Terry A."/>
            <person name="Torto-Alalibo T.A."/>
            <person name="Win J."/>
            <person name="Xu Z."/>
            <person name="Zhang H."/>
            <person name="Grigoriev I.V."/>
            <person name="Rokhsar D.S."/>
            <person name="Boore J.L."/>
        </authorList>
    </citation>
    <scope>NUCLEOTIDE SEQUENCE [LARGE SCALE GENOMIC DNA]</scope>
    <source>
        <strain evidence="1 2">P6497</strain>
    </source>
</reference>
<dbReference type="EMBL" id="JH159155">
    <property type="protein sequence ID" value="EGZ15455.1"/>
    <property type="molecule type" value="Genomic_DNA"/>
</dbReference>
<organism evidence="1 2">
    <name type="scientific">Phytophthora sojae (strain P6497)</name>
    <name type="common">Soybean stem and root rot agent</name>
    <name type="synonym">Phytophthora megasperma f. sp. glycines</name>
    <dbReference type="NCBI Taxonomy" id="1094619"/>
    <lineage>
        <taxon>Eukaryota</taxon>
        <taxon>Sar</taxon>
        <taxon>Stramenopiles</taxon>
        <taxon>Oomycota</taxon>
        <taxon>Peronosporomycetes</taxon>
        <taxon>Peronosporales</taxon>
        <taxon>Peronosporaceae</taxon>
        <taxon>Phytophthora</taxon>
    </lineage>
</organism>
<name>G4ZPC1_PHYSP</name>
<dbReference type="KEGG" id="psoj:PHYSODRAFT_333700"/>
<gene>
    <name evidence="1" type="ORF">PHYSODRAFT_333700</name>
</gene>
<dbReference type="InParanoid" id="G4ZPC1"/>
<dbReference type="AlphaFoldDB" id="G4ZPC1"/>
<accession>G4ZPC1</accession>
<sequence length="179" mass="20390">MAERVWPEGQPSGISDCSVENFPARQQATPSTVFGQRMPYTQAARMSSKHPVIQLRRSGVHKCNCRAAPLTTVLNNAWLPRAMDVVQLARLHKFRDFLKFDRPSVKRVILPTLNPRAQWWCGYLPLGPPMICVIGLCVPQSMLRLMCGSKRFAANNRPVGTKRLSESWHRVHINRWSES</sequence>
<evidence type="ECO:0000313" key="2">
    <source>
        <dbReference type="Proteomes" id="UP000002640"/>
    </source>
</evidence>
<keyword evidence="2" id="KW-1185">Reference proteome</keyword>
<proteinExistence type="predicted"/>
<protein>
    <submittedName>
        <fullName evidence="1">Uncharacterized protein</fullName>
    </submittedName>
</protein>
<dbReference type="GeneID" id="20646705"/>
<evidence type="ECO:0000313" key="1">
    <source>
        <dbReference type="EMBL" id="EGZ15455.1"/>
    </source>
</evidence>
<dbReference type="Proteomes" id="UP000002640">
    <property type="component" value="Unassembled WGS sequence"/>
</dbReference>